<keyword evidence="2" id="KW-0378">Hydrolase</keyword>
<keyword evidence="5" id="KW-1185">Reference proteome</keyword>
<feature type="region of interest" description="Disordered" evidence="1">
    <location>
        <begin position="424"/>
        <end position="467"/>
    </location>
</feature>
<feature type="compositionally biased region" description="Basic and acidic residues" evidence="1">
    <location>
        <begin position="424"/>
        <end position="451"/>
    </location>
</feature>
<sequence>MASGEHIPRKRTYAAAMEATAPRFHHEISQTAPARLGIGRNRADLQLALACVPSSSTKDVEDYIAKIAPALGMSRGRTLQYIDIGMQLERLPRLKELLLKRAQLPLPHMRVIATAILPLDDASTVKYFEDHLLELITPRVNGEVLRGVRSLQQNIQRFINEVSPLLRPKNEYDPPITSFQKGIEQKDGESIKFELKDNLTEVTMELMPERAIEFQKVLEEITADQDCDFVEAFSHLLHGTAQVTATLNLYCPLTQDKPQEAWIGGLGWINKIATESWLDRVTSIRLLADEKTEKYSPTERQRTYVQGRDGTCRFPGCDVDATKCDIDHIQPYNHENPEEGGQTETPNLHCLCRRHHNLKTAGLWNVVRDIDGVEYWTSVTDQSTEKAALISTESGPLSGHGRYSFDLRKTKKAQTLKEYNEQRLEHLRESQELTNQAREELGMNKNERNGEADEPTTPEAPEDEPPF</sequence>
<organism evidence="2 4">
    <name type="scientific">Corynebacterium amycolatum</name>
    <dbReference type="NCBI Taxonomy" id="43765"/>
    <lineage>
        <taxon>Bacteria</taxon>
        <taxon>Bacillati</taxon>
        <taxon>Actinomycetota</taxon>
        <taxon>Actinomycetes</taxon>
        <taxon>Mycobacteriales</taxon>
        <taxon>Corynebacteriaceae</taxon>
        <taxon>Corynebacterium</taxon>
    </lineage>
</organism>
<dbReference type="Proteomes" id="UP000594774">
    <property type="component" value="Chromosome"/>
</dbReference>
<dbReference type="Gene3D" id="1.10.30.50">
    <property type="match status" value="1"/>
</dbReference>
<keyword evidence="2" id="KW-0255">Endonuclease</keyword>
<proteinExistence type="predicted"/>
<dbReference type="CDD" id="cd00085">
    <property type="entry name" value="HNHc"/>
    <property type="match status" value="1"/>
</dbReference>
<gene>
    <name evidence="2" type="ORF">I6G95_12270</name>
    <name evidence="3" type="ORF">I6H48_00215</name>
</gene>
<evidence type="ECO:0000313" key="2">
    <source>
        <dbReference type="EMBL" id="QPR32196.1"/>
    </source>
</evidence>
<evidence type="ECO:0000313" key="4">
    <source>
        <dbReference type="Proteomes" id="UP000594774"/>
    </source>
</evidence>
<keyword evidence="2" id="KW-0540">Nuclease</keyword>
<accession>A0AB37GFR8</accession>
<dbReference type="EMBL" id="CP065628">
    <property type="protein sequence ID" value="QPR32196.1"/>
    <property type="molecule type" value="Genomic_DNA"/>
</dbReference>
<dbReference type="Proteomes" id="UP000595198">
    <property type="component" value="Chromosome"/>
</dbReference>
<reference evidence="4 5" key="1">
    <citation type="submission" date="2020-12" db="EMBL/GenBank/DDBJ databases">
        <title>FDA dAtabase for Regulatory Grade micrObial Sequences (FDA-ARGOS): Supporting development and validation of Infectious Disease Dx tests.</title>
        <authorList>
            <person name="Sproer C."/>
            <person name="Gronow S."/>
            <person name="Severitt S."/>
            <person name="Schroder I."/>
            <person name="Tallon L."/>
            <person name="Sadzewicz L."/>
            <person name="Zhao X."/>
            <person name="Boylan J."/>
            <person name="Ott S."/>
            <person name="Bowen H."/>
            <person name="Vavikolanu K."/>
            <person name="Mehta A."/>
            <person name="Aluvathingal J."/>
            <person name="Nadendla S."/>
            <person name="Lowell S."/>
            <person name="Myers T."/>
            <person name="Yan Y."/>
            <person name="Sichtig H."/>
        </authorList>
    </citation>
    <scope>NUCLEOTIDE SEQUENCE [LARGE SCALE GENOMIC DNA]</scope>
    <source>
        <strain evidence="2 4">FDAARGOS_938</strain>
        <strain evidence="3 5">FDAARGOS_991</strain>
    </source>
</reference>
<protein>
    <submittedName>
        <fullName evidence="2">HNH endonuclease</fullName>
    </submittedName>
</protein>
<name>A0AB37GFR8_CORAY</name>
<dbReference type="AlphaFoldDB" id="A0AB37GFR8"/>
<dbReference type="EMBL" id="CP066023">
    <property type="protein sequence ID" value="QQB83795.1"/>
    <property type="molecule type" value="Genomic_DNA"/>
</dbReference>
<evidence type="ECO:0000313" key="5">
    <source>
        <dbReference type="Proteomes" id="UP000595198"/>
    </source>
</evidence>
<feature type="compositionally biased region" description="Acidic residues" evidence="1">
    <location>
        <begin position="452"/>
        <end position="467"/>
    </location>
</feature>
<evidence type="ECO:0000256" key="1">
    <source>
        <dbReference type="SAM" id="MobiDB-lite"/>
    </source>
</evidence>
<dbReference type="InterPro" id="IPR003615">
    <property type="entry name" value="HNH_nuc"/>
</dbReference>
<evidence type="ECO:0000313" key="3">
    <source>
        <dbReference type="EMBL" id="QQB83795.1"/>
    </source>
</evidence>
<dbReference type="GO" id="GO:0004519">
    <property type="term" value="F:endonuclease activity"/>
    <property type="evidence" value="ECO:0007669"/>
    <property type="project" value="UniProtKB-KW"/>
</dbReference>